<dbReference type="EMBL" id="JABFOR010000023">
    <property type="protein sequence ID" value="NOJ72272.1"/>
    <property type="molecule type" value="Genomic_DNA"/>
</dbReference>
<keyword evidence="1" id="KW-0805">Transcription regulation</keyword>
<dbReference type="PANTHER" id="PTHR43280">
    <property type="entry name" value="ARAC-FAMILY TRANSCRIPTIONAL REGULATOR"/>
    <property type="match status" value="1"/>
</dbReference>
<feature type="transmembrane region" description="Helical" evidence="5">
    <location>
        <begin position="295"/>
        <end position="315"/>
    </location>
</feature>
<dbReference type="PROSITE" id="PS01124">
    <property type="entry name" value="HTH_ARAC_FAMILY_2"/>
    <property type="match status" value="1"/>
</dbReference>
<keyword evidence="5" id="KW-0812">Transmembrane</keyword>
<dbReference type="RefSeq" id="WP_171417825.1">
    <property type="nucleotide sequence ID" value="NZ_JABFOR010000023.1"/>
</dbReference>
<sequence>MSWNYFRSKLLLQYIWSYILIFLIPLVVLTIFIYQNAVNNLRSEIEQSNVNQLNQVKLNIDSRMTELRDIASRIAYDEQLTPYMIRHPYYSRDAISALGKYKANSSILEELFLYYRNTQAIYSPKGMTNVNVLFEQYYLFEDWNKKVIIYELETELYPIVRPAESVNLNMNITKSMLAYMIPITPNSSSPHGTVLFLMEESKLTGLMDTILNGFKGNTYIFDEKGRVLTQNNHGEPIPKNEIHLLSELGPGIHSLKLDNRQQSVVSVKSSMNGWTYITAMPSEQFFGRVFHIQTFFLLAFAVVVLGGILAAVFLARKQYHPIHDLMEFAMLKAEATEATSTQHEQKSRNELEWIRKALHDYSARVDIQEPFARNQFLLMLLKHGKLDNPESKHIMDVLGIELTGKHYFVIAISWDEYPGVTDALHHRQHIAELLEEIEIPDYGTHAYGIELPHFDQFALIVAMNEDTQITVGHRMEQIVDALRIIVMESTHLIPSIGVGTAYENAVLLNQSYIEAASALEYRMANGKGSITYFDKLSHTPSDTFWIAKDSLLKLTQSLKQGNDTVAMQMIEAIFIKLKAERLSISLLRCICFDIMNTLLKTASELGLNELIRDIPGFTSFESLEELEKKLQLLAAHICEQVERNTESEQISLMDNAIAFIDQQYTDYSLSLEGVAQKFSISSSYLSRAFKEKTGSNFSQYIWQRRMDEVIRQLLTTSDPLKDIIVRVGYLDTPNFIRKFKKETGYTPGQYRKLHASSEQAKAAADADDES</sequence>
<evidence type="ECO:0000313" key="7">
    <source>
        <dbReference type="EMBL" id="NOJ72272.1"/>
    </source>
</evidence>
<name>A0AAP7A3R6_PAEAL</name>
<feature type="region of interest" description="Disordered" evidence="4">
    <location>
        <begin position="750"/>
        <end position="770"/>
    </location>
</feature>
<dbReference type="GO" id="GO:0003700">
    <property type="term" value="F:DNA-binding transcription factor activity"/>
    <property type="evidence" value="ECO:0007669"/>
    <property type="project" value="InterPro"/>
</dbReference>
<comment type="caution">
    <text evidence="7">The sequence shown here is derived from an EMBL/GenBank/DDBJ whole genome shotgun (WGS) entry which is preliminary data.</text>
</comment>
<evidence type="ECO:0000256" key="1">
    <source>
        <dbReference type="ARBA" id="ARBA00023015"/>
    </source>
</evidence>
<feature type="domain" description="HTH araC/xylS-type" evidence="6">
    <location>
        <begin position="654"/>
        <end position="753"/>
    </location>
</feature>
<dbReference type="GO" id="GO:0043565">
    <property type="term" value="F:sequence-specific DNA binding"/>
    <property type="evidence" value="ECO:0007669"/>
    <property type="project" value="InterPro"/>
</dbReference>
<keyword evidence="2" id="KW-0238">DNA-binding</keyword>
<dbReference type="SUPFAM" id="SSF46689">
    <property type="entry name" value="Homeodomain-like"/>
    <property type="match status" value="2"/>
</dbReference>
<dbReference type="InterPro" id="IPR009057">
    <property type="entry name" value="Homeodomain-like_sf"/>
</dbReference>
<keyword evidence="5" id="KW-1133">Transmembrane helix</keyword>
<evidence type="ECO:0000313" key="8">
    <source>
        <dbReference type="Proteomes" id="UP000552038"/>
    </source>
</evidence>
<dbReference type="PANTHER" id="PTHR43280:SF34">
    <property type="entry name" value="ARAC-FAMILY TRANSCRIPTIONAL REGULATOR"/>
    <property type="match status" value="1"/>
</dbReference>
<keyword evidence="3" id="KW-0804">Transcription</keyword>
<evidence type="ECO:0000256" key="3">
    <source>
        <dbReference type="ARBA" id="ARBA00023163"/>
    </source>
</evidence>
<evidence type="ECO:0000256" key="5">
    <source>
        <dbReference type="SAM" id="Phobius"/>
    </source>
</evidence>
<gene>
    <name evidence="7" type="ORF">HMI46_17120</name>
</gene>
<evidence type="ECO:0000259" key="6">
    <source>
        <dbReference type="PROSITE" id="PS01124"/>
    </source>
</evidence>
<dbReference type="InterPro" id="IPR018060">
    <property type="entry name" value="HTH_AraC"/>
</dbReference>
<reference evidence="7 8" key="1">
    <citation type="submission" date="2020-05" db="EMBL/GenBank/DDBJ databases">
        <title>Whole genome sequencing and identification of novel metabolites from Paenibacillus alvei strain JR949.</title>
        <authorList>
            <person name="Rajendhran J."/>
            <person name="Sree Pranav P."/>
            <person name="Mahalakshmi B."/>
            <person name="Karthikeyan R."/>
        </authorList>
    </citation>
    <scope>NUCLEOTIDE SEQUENCE [LARGE SCALE GENOMIC DNA]</scope>
    <source>
        <strain evidence="7 8">JR949</strain>
    </source>
</reference>
<accession>A0AAP7A3R6</accession>
<dbReference type="Proteomes" id="UP000552038">
    <property type="component" value="Unassembled WGS sequence"/>
</dbReference>
<dbReference type="InterPro" id="IPR018062">
    <property type="entry name" value="HTH_AraC-typ_CS"/>
</dbReference>
<proteinExistence type="predicted"/>
<evidence type="ECO:0000256" key="2">
    <source>
        <dbReference type="ARBA" id="ARBA00023125"/>
    </source>
</evidence>
<dbReference type="Pfam" id="PF12833">
    <property type="entry name" value="HTH_18"/>
    <property type="match status" value="1"/>
</dbReference>
<dbReference type="PROSITE" id="PS00041">
    <property type="entry name" value="HTH_ARAC_FAMILY_1"/>
    <property type="match status" value="1"/>
</dbReference>
<organism evidence="7 8">
    <name type="scientific">Paenibacillus alvei</name>
    <name type="common">Bacillus alvei</name>
    <dbReference type="NCBI Taxonomy" id="44250"/>
    <lineage>
        <taxon>Bacteria</taxon>
        <taxon>Bacillati</taxon>
        <taxon>Bacillota</taxon>
        <taxon>Bacilli</taxon>
        <taxon>Bacillales</taxon>
        <taxon>Paenibacillaceae</taxon>
        <taxon>Paenibacillus</taxon>
    </lineage>
</organism>
<dbReference type="Gene3D" id="1.10.10.60">
    <property type="entry name" value="Homeodomain-like"/>
    <property type="match status" value="2"/>
</dbReference>
<evidence type="ECO:0000256" key="4">
    <source>
        <dbReference type="SAM" id="MobiDB-lite"/>
    </source>
</evidence>
<keyword evidence="5" id="KW-0472">Membrane</keyword>
<dbReference type="SMART" id="SM00342">
    <property type="entry name" value="HTH_ARAC"/>
    <property type="match status" value="1"/>
</dbReference>
<protein>
    <submittedName>
        <fullName evidence="7">AraC family transcriptional regulator</fullName>
    </submittedName>
</protein>
<feature type="transmembrane region" description="Helical" evidence="5">
    <location>
        <begin position="15"/>
        <end position="34"/>
    </location>
</feature>
<dbReference type="AlphaFoldDB" id="A0AAP7A3R6"/>